<evidence type="ECO:0000313" key="2">
    <source>
        <dbReference type="Proteomes" id="UP000003174"/>
    </source>
</evidence>
<protein>
    <submittedName>
        <fullName evidence="1">Uncharacterized protein</fullName>
    </submittedName>
</protein>
<dbReference type="AlphaFoldDB" id="C0EY23"/>
<dbReference type="Proteomes" id="UP000003174">
    <property type="component" value="Unassembled WGS sequence"/>
</dbReference>
<reference evidence="1 2" key="2">
    <citation type="submission" date="2009-02" db="EMBL/GenBank/DDBJ databases">
        <title>Draft genome sequence of Eubacterium hallii (DSM 3353).</title>
        <authorList>
            <person name="Sudarsanam P."/>
            <person name="Ley R."/>
            <person name="Guruge J."/>
            <person name="Turnbaugh P.J."/>
            <person name="Mahowald M."/>
            <person name="Liep D."/>
            <person name="Gordon J."/>
        </authorList>
    </citation>
    <scope>NUCLEOTIDE SEQUENCE [LARGE SCALE GENOMIC DNA]</scope>
    <source>
        <strain evidence="1 2">DSM 3353</strain>
    </source>
</reference>
<comment type="caution">
    <text evidence="1">The sequence shown here is derived from an EMBL/GenBank/DDBJ whole genome shotgun (WGS) entry which is preliminary data.</text>
</comment>
<proteinExistence type="predicted"/>
<gene>
    <name evidence="1" type="ORF">EUBHAL_02324</name>
</gene>
<organism evidence="1 2">
    <name type="scientific">Anaerobutyricum hallii DSM 3353</name>
    <dbReference type="NCBI Taxonomy" id="411469"/>
    <lineage>
        <taxon>Bacteria</taxon>
        <taxon>Bacillati</taxon>
        <taxon>Bacillota</taxon>
        <taxon>Clostridia</taxon>
        <taxon>Lachnospirales</taxon>
        <taxon>Lachnospiraceae</taxon>
        <taxon>Anaerobutyricum</taxon>
    </lineage>
</organism>
<reference evidence="1 2" key="1">
    <citation type="submission" date="2009-01" db="EMBL/GenBank/DDBJ databases">
        <authorList>
            <person name="Fulton L."/>
            <person name="Clifton S."/>
            <person name="Fulton B."/>
            <person name="Xu J."/>
            <person name="Minx P."/>
            <person name="Pepin K.H."/>
            <person name="Johnson M."/>
            <person name="Bhonagiri V."/>
            <person name="Nash W.E."/>
            <person name="Mardis E.R."/>
            <person name="Wilson R.K."/>
        </authorList>
    </citation>
    <scope>NUCLEOTIDE SEQUENCE [LARGE SCALE GENOMIC DNA]</scope>
    <source>
        <strain evidence="1 2">DSM 3353</strain>
    </source>
</reference>
<dbReference type="EMBL" id="ACEP01000101">
    <property type="protein sequence ID" value="EEG35864.1"/>
    <property type="molecule type" value="Genomic_DNA"/>
</dbReference>
<evidence type="ECO:0000313" key="1">
    <source>
        <dbReference type="EMBL" id="EEG35864.1"/>
    </source>
</evidence>
<accession>C0EY23</accession>
<sequence>MIQGSEFCLLGGFRKPIGSFLLALESGEECSFLVGFEGESWRVWLDSSYL</sequence>
<name>C0EY23_9FIRM</name>